<protein>
    <submittedName>
        <fullName evidence="1">Uncharacterized protein</fullName>
    </submittedName>
</protein>
<name>A0ABY0HBP0_9PEZI</name>
<organism evidence="1 2">
    <name type="scientific">Monosporascus cannonballus</name>
    <dbReference type="NCBI Taxonomy" id="155416"/>
    <lineage>
        <taxon>Eukaryota</taxon>
        <taxon>Fungi</taxon>
        <taxon>Dikarya</taxon>
        <taxon>Ascomycota</taxon>
        <taxon>Pezizomycotina</taxon>
        <taxon>Sordariomycetes</taxon>
        <taxon>Xylariomycetidae</taxon>
        <taxon>Xylariales</taxon>
        <taxon>Xylariales incertae sedis</taxon>
        <taxon>Monosporascus</taxon>
    </lineage>
</organism>
<sequence>MSKSVIIHMGLGITEDIDLELEELSRLRRLGNFTAAQRFLKENLPGRLDGLYFFVLNARLLLEMGAFRSIDTLRPDRVFGDMEDATVQKN</sequence>
<dbReference type="Proteomes" id="UP000294003">
    <property type="component" value="Unassembled WGS sequence"/>
</dbReference>
<dbReference type="EMBL" id="QJNS01000067">
    <property type="protein sequence ID" value="RYO89753.1"/>
    <property type="molecule type" value="Genomic_DNA"/>
</dbReference>
<reference evidence="1 2" key="1">
    <citation type="submission" date="2018-06" db="EMBL/GenBank/DDBJ databases">
        <title>Complete Genomes of Monosporascus.</title>
        <authorList>
            <person name="Robinson A.J."/>
            <person name="Natvig D.O."/>
        </authorList>
    </citation>
    <scope>NUCLEOTIDE SEQUENCE [LARGE SCALE GENOMIC DNA]</scope>
    <source>
        <strain evidence="1 2">CBS 609.92</strain>
    </source>
</reference>
<proteinExistence type="predicted"/>
<keyword evidence="2" id="KW-1185">Reference proteome</keyword>
<gene>
    <name evidence="1" type="ORF">DL762_003030</name>
</gene>
<evidence type="ECO:0000313" key="2">
    <source>
        <dbReference type="Proteomes" id="UP000294003"/>
    </source>
</evidence>
<comment type="caution">
    <text evidence="1">The sequence shown here is derived from an EMBL/GenBank/DDBJ whole genome shotgun (WGS) entry which is preliminary data.</text>
</comment>
<evidence type="ECO:0000313" key="1">
    <source>
        <dbReference type="EMBL" id="RYO89753.1"/>
    </source>
</evidence>
<accession>A0ABY0HBP0</accession>